<reference evidence="4 5" key="1">
    <citation type="submission" date="2018-12" db="EMBL/GenBank/DDBJ databases">
        <title>Sequencing of bacterial isolates from soil warming experiment in Harvard Forest, Massachusetts, USA.</title>
        <authorList>
            <person name="Deangelis K."/>
        </authorList>
    </citation>
    <scope>NUCLEOTIDE SEQUENCE [LARGE SCALE GENOMIC DNA]</scope>
    <source>
        <strain evidence="4 5">EB153</strain>
    </source>
</reference>
<accession>A0A428MFV6</accession>
<evidence type="ECO:0000313" key="5">
    <source>
        <dbReference type="Proteomes" id="UP000269669"/>
    </source>
</evidence>
<proteinExistence type="predicted"/>
<dbReference type="EMBL" id="RSDW01000001">
    <property type="protein sequence ID" value="RSL15757.1"/>
    <property type="molecule type" value="Genomic_DNA"/>
</dbReference>
<feature type="compositionally biased region" description="Low complexity" evidence="1">
    <location>
        <begin position="295"/>
        <end position="309"/>
    </location>
</feature>
<feature type="domain" description="DUF5666" evidence="3">
    <location>
        <begin position="149"/>
        <end position="223"/>
    </location>
</feature>
<keyword evidence="2" id="KW-0732">Signal</keyword>
<feature type="region of interest" description="Disordered" evidence="1">
    <location>
        <begin position="284"/>
        <end position="343"/>
    </location>
</feature>
<evidence type="ECO:0000256" key="1">
    <source>
        <dbReference type="SAM" id="MobiDB-lite"/>
    </source>
</evidence>
<feature type="compositionally biased region" description="Gly residues" evidence="1">
    <location>
        <begin position="285"/>
        <end position="294"/>
    </location>
</feature>
<gene>
    <name evidence="4" type="ORF">EDE15_1259</name>
</gene>
<feature type="chain" id="PRO_5019440886" description="DUF5666 domain-containing protein" evidence="2">
    <location>
        <begin position="36"/>
        <end position="416"/>
    </location>
</feature>
<dbReference type="InterPro" id="IPR043724">
    <property type="entry name" value="DUF5666"/>
</dbReference>
<evidence type="ECO:0000256" key="2">
    <source>
        <dbReference type="SAM" id="SignalP"/>
    </source>
</evidence>
<feature type="signal peptide" evidence="2">
    <location>
        <begin position="1"/>
        <end position="35"/>
    </location>
</feature>
<comment type="caution">
    <text evidence="4">The sequence shown here is derived from an EMBL/GenBank/DDBJ whole genome shotgun (WGS) entry which is preliminary data.</text>
</comment>
<keyword evidence="5" id="KW-1185">Reference proteome</keyword>
<name>A0A428MFV6_9BACT</name>
<protein>
    <recommendedName>
        <fullName evidence="3">DUF5666 domain-containing protein</fullName>
    </recommendedName>
</protein>
<dbReference type="AlphaFoldDB" id="A0A428MFV6"/>
<evidence type="ECO:0000313" key="4">
    <source>
        <dbReference type="EMBL" id="RSL15757.1"/>
    </source>
</evidence>
<dbReference type="Pfam" id="PF18914">
    <property type="entry name" value="DUF5666"/>
    <property type="match status" value="1"/>
</dbReference>
<sequence>MKTMFTRSGIWRTPAMCLGLMLPLGGALEGSKALAQSPAPAAAAARQLGTVKSISGNSVTLATDSGSQVSVSVADGAKVLQLAPGSTDLKSAQQIALTDVAVGDRVLVTGKAGDDGGFTASRVILMKSTDIAEKNAAEKADWQKRGSGGLVSAVDGGTLTISAGAKKIQIQTADNTKFRRYSGDSVKFEDAKPGTLAQIQVGDQLRVRGTKSEDGSTIQAEEVVSGSFKNLAGTIATINAAGGTLTLKDLTTKKTMTVMVTANSDVRKLPPEIAARFAARARGGAAAGAPGGGQATASSGGQTAAAGAGAAAGGGPRGAGGMGGPGGPGGGGRSAGGDLSQMLSRLPTGSLADLKVGDAVMVVASQAEPSSQTVTAVTLLAGVEPILAATPSGSPAMTLSPWNVGGGAPDAGGGVQ</sequence>
<evidence type="ECO:0000259" key="3">
    <source>
        <dbReference type="Pfam" id="PF18914"/>
    </source>
</evidence>
<feature type="compositionally biased region" description="Gly residues" evidence="1">
    <location>
        <begin position="310"/>
        <end position="335"/>
    </location>
</feature>
<dbReference type="RefSeq" id="WP_260472702.1">
    <property type="nucleotide sequence ID" value="NZ_RSDW01000001.1"/>
</dbReference>
<dbReference type="Proteomes" id="UP000269669">
    <property type="component" value="Unassembled WGS sequence"/>
</dbReference>
<organism evidence="4 5">
    <name type="scientific">Edaphobacter aggregans</name>
    <dbReference type="NCBI Taxonomy" id="570835"/>
    <lineage>
        <taxon>Bacteria</taxon>
        <taxon>Pseudomonadati</taxon>
        <taxon>Acidobacteriota</taxon>
        <taxon>Terriglobia</taxon>
        <taxon>Terriglobales</taxon>
        <taxon>Acidobacteriaceae</taxon>
        <taxon>Edaphobacter</taxon>
    </lineage>
</organism>